<dbReference type="InterPro" id="IPR016907">
    <property type="entry name" value="UCP029033"/>
</dbReference>
<dbReference type="Pfam" id="PF04402">
    <property type="entry name" value="SIMPL"/>
    <property type="match status" value="1"/>
</dbReference>
<dbReference type="AlphaFoldDB" id="A0A653A575"/>
<dbReference type="Gene3D" id="3.30.70.2970">
    <property type="entry name" value="Protein of unknown function (DUF541), domain 2"/>
    <property type="match status" value="1"/>
</dbReference>
<dbReference type="InterPro" id="IPR052022">
    <property type="entry name" value="26kDa_periplasmic_antigen"/>
</dbReference>
<dbReference type="InterPro" id="IPR007497">
    <property type="entry name" value="SIMPL/DUF541"/>
</dbReference>
<dbReference type="GO" id="GO:0006974">
    <property type="term" value="P:DNA damage response"/>
    <property type="evidence" value="ECO:0007669"/>
    <property type="project" value="TreeGrafter"/>
</dbReference>
<name>A0A653A575_UNCDX</name>
<reference evidence="1" key="1">
    <citation type="submission" date="2018-07" db="EMBL/GenBank/DDBJ databases">
        <authorList>
            <consortium name="Genoscope - CEA"/>
            <person name="William W."/>
        </authorList>
    </citation>
    <scope>NUCLEOTIDE SEQUENCE</scope>
    <source>
        <strain evidence="1">IK1</strain>
    </source>
</reference>
<evidence type="ECO:0008006" key="2">
    <source>
        <dbReference type="Google" id="ProtNLM"/>
    </source>
</evidence>
<dbReference type="Gene3D" id="3.30.110.170">
    <property type="entry name" value="Protein of unknown function (DUF541), domain 1"/>
    <property type="match status" value="1"/>
</dbReference>
<sequence length="250" mass="27884">MNDIHRPYDRLGLLLLGLSLAFGMIATAFLVTTTLERLKRSNETITVKGFAERRVTSDIAVWRGQVTARGEDLRACYETLSRDMERARAYLVQNGLEPGQIELSSVNTMTQYRQNEKGYQTHEIAGYVLEQSLTVNSADVRKIAQLSKDATSLISEGIAFTSFPPEYYTSEFDRIKIDLLWEATSNARLRAEQFAGSSGIRVGDLKSASQGVFQVTPVHSTEISSYGMYDTSSIEKSVKAVVTIQYAIQK</sequence>
<dbReference type="PANTHER" id="PTHR34387:SF2">
    <property type="entry name" value="SLR1258 PROTEIN"/>
    <property type="match status" value="1"/>
</dbReference>
<evidence type="ECO:0000313" key="1">
    <source>
        <dbReference type="EMBL" id="VBB42822.1"/>
    </source>
</evidence>
<accession>A0A653A575</accession>
<protein>
    <recommendedName>
        <fullName evidence="2">SIMPL domain-containing protein</fullName>
    </recommendedName>
</protein>
<gene>
    <name evidence="1" type="ORF">TRIP_B220070</name>
</gene>
<organism evidence="1">
    <name type="scientific">Uncultured Desulfatiglans sp</name>
    <dbReference type="NCBI Taxonomy" id="1748965"/>
    <lineage>
        <taxon>Bacteria</taxon>
        <taxon>Pseudomonadati</taxon>
        <taxon>Thermodesulfobacteriota</taxon>
        <taxon>Desulfobacteria</taxon>
        <taxon>Desulfatiglandales</taxon>
        <taxon>Desulfatiglandaceae</taxon>
        <taxon>Desulfatiglans</taxon>
        <taxon>environmental samples</taxon>
    </lineage>
</organism>
<dbReference type="PIRSF" id="PIRSF029033">
    <property type="entry name" value="UCP029033"/>
    <property type="match status" value="1"/>
</dbReference>
<dbReference type="EMBL" id="UPXX01000015">
    <property type="protein sequence ID" value="VBB42822.1"/>
    <property type="molecule type" value="Genomic_DNA"/>
</dbReference>
<proteinExistence type="predicted"/>
<dbReference type="PANTHER" id="PTHR34387">
    <property type="entry name" value="SLR1258 PROTEIN"/>
    <property type="match status" value="1"/>
</dbReference>